<evidence type="ECO:0000256" key="4">
    <source>
        <dbReference type="ARBA" id="ARBA00022989"/>
    </source>
</evidence>
<accession>A0ABX0SFK9</accession>
<protein>
    <submittedName>
        <fullName evidence="7">Uncharacterized membrane-anchored protein YitT (DUF2179 family)</fullName>
    </submittedName>
</protein>
<evidence type="ECO:0000256" key="3">
    <source>
        <dbReference type="ARBA" id="ARBA00022692"/>
    </source>
</evidence>
<evidence type="ECO:0000256" key="6">
    <source>
        <dbReference type="SAM" id="Phobius"/>
    </source>
</evidence>
<evidence type="ECO:0000256" key="5">
    <source>
        <dbReference type="ARBA" id="ARBA00023136"/>
    </source>
</evidence>
<dbReference type="EMBL" id="JAAMOZ010000001">
    <property type="protein sequence ID" value="NIH57183.1"/>
    <property type="molecule type" value="Genomic_DNA"/>
</dbReference>
<sequence>MTQQPSATKHSGIEDVLGLTTGVVMVSAGLFLLRSGGVVSGGTAGLSLLLSYALPVPFGVLFVAVNLPFFVLAAFGKGWSFTIRSGLSIGAVALLTSVHGQPWALGALQPSPLYAAGMGNVLSGVGLLILFRHKSSLGGFNIVALILQERFGFRAGYVLMVLDTLVVVSSLTVSSPLTVVISAGGAAILNVILALNHRPGRYTGS</sequence>
<feature type="transmembrane region" description="Helical" evidence="6">
    <location>
        <begin position="111"/>
        <end position="131"/>
    </location>
</feature>
<evidence type="ECO:0000313" key="7">
    <source>
        <dbReference type="EMBL" id="NIH57183.1"/>
    </source>
</evidence>
<feature type="transmembrane region" description="Helical" evidence="6">
    <location>
        <begin position="177"/>
        <end position="195"/>
    </location>
</feature>
<dbReference type="PANTHER" id="PTHR33545">
    <property type="entry name" value="UPF0750 MEMBRANE PROTEIN YITT-RELATED"/>
    <property type="match status" value="1"/>
</dbReference>
<feature type="transmembrane region" description="Helical" evidence="6">
    <location>
        <begin position="151"/>
        <end position="171"/>
    </location>
</feature>
<keyword evidence="5 6" id="KW-0472">Membrane</keyword>
<keyword evidence="8" id="KW-1185">Reference proteome</keyword>
<reference evidence="7 8" key="1">
    <citation type="submission" date="2020-02" db="EMBL/GenBank/DDBJ databases">
        <title>Sequencing the genomes of 1000 actinobacteria strains.</title>
        <authorList>
            <person name="Klenk H.-P."/>
        </authorList>
    </citation>
    <scope>NUCLEOTIDE SEQUENCE [LARGE SCALE GENOMIC DNA]</scope>
    <source>
        <strain evidence="7 8">DSM 19609</strain>
    </source>
</reference>
<keyword evidence="2" id="KW-1003">Cell membrane</keyword>
<organism evidence="7 8">
    <name type="scientific">Brooklawnia cerclae</name>
    <dbReference type="NCBI Taxonomy" id="349934"/>
    <lineage>
        <taxon>Bacteria</taxon>
        <taxon>Bacillati</taxon>
        <taxon>Actinomycetota</taxon>
        <taxon>Actinomycetes</taxon>
        <taxon>Propionibacteriales</taxon>
        <taxon>Propionibacteriaceae</taxon>
        <taxon>Brooklawnia</taxon>
    </lineage>
</organism>
<feature type="transmembrane region" description="Helical" evidence="6">
    <location>
        <begin position="87"/>
        <end position="105"/>
    </location>
</feature>
<keyword evidence="4 6" id="KW-1133">Transmembrane helix</keyword>
<comment type="subcellular location">
    <subcellularLocation>
        <location evidence="1">Cell membrane</location>
        <topology evidence="1">Multi-pass membrane protein</topology>
    </subcellularLocation>
</comment>
<dbReference type="InterPro" id="IPR003740">
    <property type="entry name" value="YitT"/>
</dbReference>
<name>A0ABX0SFK9_9ACTN</name>
<dbReference type="Proteomes" id="UP000749311">
    <property type="component" value="Unassembled WGS sequence"/>
</dbReference>
<keyword evidence="3 6" id="KW-0812">Transmembrane</keyword>
<evidence type="ECO:0000313" key="8">
    <source>
        <dbReference type="Proteomes" id="UP000749311"/>
    </source>
</evidence>
<feature type="transmembrane region" description="Helical" evidence="6">
    <location>
        <begin position="52"/>
        <end position="75"/>
    </location>
</feature>
<dbReference type="Pfam" id="PF02588">
    <property type="entry name" value="YitT_membrane"/>
    <property type="match status" value="1"/>
</dbReference>
<dbReference type="RefSeq" id="WP_167166672.1">
    <property type="nucleotide sequence ID" value="NZ_BAAAOO010000008.1"/>
</dbReference>
<dbReference type="InterPro" id="IPR051461">
    <property type="entry name" value="UPF0750_membrane"/>
</dbReference>
<evidence type="ECO:0000256" key="2">
    <source>
        <dbReference type="ARBA" id="ARBA00022475"/>
    </source>
</evidence>
<dbReference type="PANTHER" id="PTHR33545:SF5">
    <property type="entry name" value="UPF0750 MEMBRANE PROTEIN YITT"/>
    <property type="match status" value="1"/>
</dbReference>
<feature type="transmembrane region" description="Helical" evidence="6">
    <location>
        <begin position="12"/>
        <end position="32"/>
    </location>
</feature>
<evidence type="ECO:0000256" key="1">
    <source>
        <dbReference type="ARBA" id="ARBA00004651"/>
    </source>
</evidence>
<gene>
    <name evidence="7" type="ORF">FB473_001828</name>
</gene>
<comment type="caution">
    <text evidence="7">The sequence shown here is derived from an EMBL/GenBank/DDBJ whole genome shotgun (WGS) entry which is preliminary data.</text>
</comment>
<proteinExistence type="predicted"/>